<proteinExistence type="predicted"/>
<accession>A0A9W4WYA3</accession>
<evidence type="ECO:0000313" key="1">
    <source>
        <dbReference type="EMBL" id="CAI2194534.1"/>
    </source>
</evidence>
<dbReference type="EMBL" id="CAMKVN010011033">
    <property type="protein sequence ID" value="CAI2194534.1"/>
    <property type="molecule type" value="Genomic_DNA"/>
</dbReference>
<feature type="non-terminal residue" evidence="1">
    <location>
        <position position="1"/>
    </location>
</feature>
<evidence type="ECO:0000313" key="2">
    <source>
        <dbReference type="Proteomes" id="UP001153678"/>
    </source>
</evidence>
<comment type="caution">
    <text evidence="1">The sequence shown here is derived from an EMBL/GenBank/DDBJ whole genome shotgun (WGS) entry which is preliminary data.</text>
</comment>
<name>A0A9W4WYA3_9GLOM</name>
<organism evidence="1 2">
    <name type="scientific">Funneliformis geosporum</name>
    <dbReference type="NCBI Taxonomy" id="1117311"/>
    <lineage>
        <taxon>Eukaryota</taxon>
        <taxon>Fungi</taxon>
        <taxon>Fungi incertae sedis</taxon>
        <taxon>Mucoromycota</taxon>
        <taxon>Glomeromycotina</taxon>
        <taxon>Glomeromycetes</taxon>
        <taxon>Glomerales</taxon>
        <taxon>Glomeraceae</taxon>
        <taxon>Funneliformis</taxon>
    </lineage>
</organism>
<dbReference type="OrthoDB" id="2364639at2759"/>
<sequence length="58" mass="6975">KQLALVFRKEVYPYDYIDSYDRFQKTELSLLEEFHSTLKGKITQADYQHAKKYGRNSI</sequence>
<feature type="non-terminal residue" evidence="1">
    <location>
        <position position="58"/>
    </location>
</feature>
<keyword evidence="2" id="KW-1185">Reference proteome</keyword>
<dbReference type="Proteomes" id="UP001153678">
    <property type="component" value="Unassembled WGS sequence"/>
</dbReference>
<reference evidence="1" key="1">
    <citation type="submission" date="2022-08" db="EMBL/GenBank/DDBJ databases">
        <authorList>
            <person name="Kallberg Y."/>
            <person name="Tangrot J."/>
            <person name="Rosling A."/>
        </authorList>
    </citation>
    <scope>NUCLEOTIDE SEQUENCE</scope>
    <source>
        <strain evidence="1">Wild A</strain>
    </source>
</reference>
<gene>
    <name evidence="1" type="ORF">FWILDA_LOCUS16624</name>
</gene>
<protein>
    <submittedName>
        <fullName evidence="1">673_t:CDS:1</fullName>
    </submittedName>
</protein>
<dbReference type="AlphaFoldDB" id="A0A9W4WYA3"/>